<organism evidence="2 3">
    <name type="scientific">Chrysodeixis includens</name>
    <name type="common">Soybean looper</name>
    <name type="synonym">Pseudoplusia includens</name>
    <dbReference type="NCBI Taxonomy" id="689277"/>
    <lineage>
        <taxon>Eukaryota</taxon>
        <taxon>Metazoa</taxon>
        <taxon>Ecdysozoa</taxon>
        <taxon>Arthropoda</taxon>
        <taxon>Hexapoda</taxon>
        <taxon>Insecta</taxon>
        <taxon>Pterygota</taxon>
        <taxon>Neoptera</taxon>
        <taxon>Endopterygota</taxon>
        <taxon>Lepidoptera</taxon>
        <taxon>Glossata</taxon>
        <taxon>Ditrysia</taxon>
        <taxon>Noctuoidea</taxon>
        <taxon>Noctuidae</taxon>
        <taxon>Plusiinae</taxon>
        <taxon>Chrysodeixis</taxon>
    </lineage>
</organism>
<keyword evidence="1" id="KW-0732">Signal</keyword>
<sequence>MSFMSQKGCVSFIICILCDIKDILACFSQQLQVEPRLALYTDADLSPYFLSLKRKRKGDKSARMTTKYVCCMICYYFTANLNNNDCRDKMSSRPVLSTRLLI</sequence>
<evidence type="ECO:0000313" key="3">
    <source>
        <dbReference type="Proteomes" id="UP001154114"/>
    </source>
</evidence>
<reference evidence="2" key="1">
    <citation type="submission" date="2021-12" db="EMBL/GenBank/DDBJ databases">
        <authorList>
            <person name="King R."/>
        </authorList>
    </citation>
    <scope>NUCLEOTIDE SEQUENCE</scope>
</reference>
<feature type="chain" id="PRO_5040292426" evidence="1">
    <location>
        <begin position="26"/>
        <end position="102"/>
    </location>
</feature>
<gene>
    <name evidence="2" type="ORF">CINC_LOCUS2854</name>
</gene>
<dbReference type="AlphaFoldDB" id="A0A9N8KTC7"/>
<proteinExistence type="predicted"/>
<keyword evidence="3" id="KW-1185">Reference proteome</keyword>
<name>A0A9N8KTC7_CHRIL</name>
<feature type="signal peptide" evidence="1">
    <location>
        <begin position="1"/>
        <end position="25"/>
    </location>
</feature>
<dbReference type="Proteomes" id="UP001154114">
    <property type="component" value="Chromosome 14"/>
</dbReference>
<dbReference type="EMBL" id="LR824017">
    <property type="protein sequence ID" value="CAD0201181.1"/>
    <property type="molecule type" value="Genomic_DNA"/>
</dbReference>
<accession>A0A9N8KTC7</accession>
<protein>
    <submittedName>
        <fullName evidence="2">Uncharacterized protein</fullName>
    </submittedName>
</protein>
<evidence type="ECO:0000313" key="2">
    <source>
        <dbReference type="EMBL" id="CAD0201181.1"/>
    </source>
</evidence>
<evidence type="ECO:0000256" key="1">
    <source>
        <dbReference type="SAM" id="SignalP"/>
    </source>
</evidence>